<evidence type="ECO:0000256" key="1">
    <source>
        <dbReference type="SAM" id="MobiDB-lite"/>
    </source>
</evidence>
<feature type="compositionally biased region" description="Polar residues" evidence="1">
    <location>
        <begin position="244"/>
        <end position="258"/>
    </location>
</feature>
<name>A0ABU0G761_9HYPH</name>
<reference evidence="3 4" key="1">
    <citation type="submission" date="2023-07" db="EMBL/GenBank/DDBJ databases">
        <title>Genomic Encyclopedia of Type Strains, Phase IV (KMG-IV): sequencing the most valuable type-strain genomes for metagenomic binning, comparative biology and taxonomic classification.</title>
        <authorList>
            <person name="Goeker M."/>
        </authorList>
    </citation>
    <scope>NUCLEOTIDE SEQUENCE [LARGE SCALE GENOMIC DNA]</scope>
    <source>
        <strain evidence="3 4">DSM 1111</strain>
    </source>
</reference>
<dbReference type="RefSeq" id="WP_307372608.1">
    <property type="nucleotide sequence ID" value="NZ_JAUSUW010000005.1"/>
</dbReference>
<keyword evidence="2" id="KW-0472">Membrane</keyword>
<protein>
    <recommendedName>
        <fullName evidence="5">Transmembrane anchored protein</fullName>
    </recommendedName>
</protein>
<feature type="transmembrane region" description="Helical" evidence="2">
    <location>
        <begin position="22"/>
        <end position="43"/>
    </location>
</feature>
<sequence>MRGAANRVEPHEEHSSLISNRFLIIATASICLLAAASVAISWFGRAYGERLSLAGHSESVEIVEVTVGRDQLFVPANTIRFEQQRQSGSADRLDLYLLWPEMSGYTSADRVRFDDLNQSNALIFLQISQSTMSRDMSGRVEPIYRHLLEDDAAPGPAGLSLHAFKSGTGYDGEHLLTGTLQDGEAYAIRCLLPPPPSEATSSDCQRDIHVGEDLTVLYRFSSRLLGDWQAIDTAVRSYVETRTHPTPSVTTLKNQPKASTDRSS</sequence>
<evidence type="ECO:0000313" key="3">
    <source>
        <dbReference type="EMBL" id="MDQ0421175.1"/>
    </source>
</evidence>
<feature type="region of interest" description="Disordered" evidence="1">
    <location>
        <begin position="241"/>
        <end position="264"/>
    </location>
</feature>
<organism evidence="3 4">
    <name type="scientific">Peteryoungia aggregata LMG 23059</name>
    <dbReference type="NCBI Taxonomy" id="1368425"/>
    <lineage>
        <taxon>Bacteria</taxon>
        <taxon>Pseudomonadati</taxon>
        <taxon>Pseudomonadota</taxon>
        <taxon>Alphaproteobacteria</taxon>
        <taxon>Hyphomicrobiales</taxon>
        <taxon>Rhizobiaceae</taxon>
        <taxon>Peteryoungia</taxon>
    </lineage>
</organism>
<gene>
    <name evidence="3" type="ORF">J2045_002202</name>
</gene>
<evidence type="ECO:0000256" key="2">
    <source>
        <dbReference type="SAM" id="Phobius"/>
    </source>
</evidence>
<evidence type="ECO:0000313" key="4">
    <source>
        <dbReference type="Proteomes" id="UP001238496"/>
    </source>
</evidence>
<keyword evidence="2" id="KW-1133">Transmembrane helix</keyword>
<evidence type="ECO:0008006" key="5">
    <source>
        <dbReference type="Google" id="ProtNLM"/>
    </source>
</evidence>
<accession>A0ABU0G761</accession>
<keyword evidence="2" id="KW-0812">Transmembrane</keyword>
<dbReference type="EMBL" id="JAUSUW010000005">
    <property type="protein sequence ID" value="MDQ0421175.1"/>
    <property type="molecule type" value="Genomic_DNA"/>
</dbReference>
<keyword evidence="4" id="KW-1185">Reference proteome</keyword>
<comment type="caution">
    <text evidence="3">The sequence shown here is derived from an EMBL/GenBank/DDBJ whole genome shotgun (WGS) entry which is preliminary data.</text>
</comment>
<dbReference type="Proteomes" id="UP001238496">
    <property type="component" value="Unassembled WGS sequence"/>
</dbReference>
<proteinExistence type="predicted"/>